<dbReference type="InterPro" id="IPR003663">
    <property type="entry name" value="Sugar/inositol_transpt"/>
</dbReference>
<evidence type="ECO:0000256" key="8">
    <source>
        <dbReference type="RuleBase" id="RU003346"/>
    </source>
</evidence>
<evidence type="ECO:0000256" key="7">
    <source>
        <dbReference type="ARBA" id="ARBA00049119"/>
    </source>
</evidence>
<dbReference type="PANTHER" id="PTHR48020">
    <property type="entry name" value="PROTON MYO-INOSITOL COTRANSPORTER"/>
    <property type="match status" value="1"/>
</dbReference>
<dbReference type="PROSITE" id="PS50850">
    <property type="entry name" value="MFS"/>
    <property type="match status" value="1"/>
</dbReference>
<sequence length="594" mass="64902">MPVSARRESMGQCLGSRQVEYKNPGQGSDLALLWMLSARNPETFSHVAQVRHKNHITRHPTSFDMAPRFSTDKANHDMALPDKTHIEQIESVETTEDDSIENLDVSWYVWMVSFTASVAGGLFGYDTGIISAILVSLGTSLDGRETSSNEKELITSLCSGGAFFGCILAGLTADKFGRKGAIYAACILFFAGSILQAASYSIAQMAVGRLVVGFGVGSASAVVPMYLAEIAPTKVRGRLMGLNNMSITGGQVISYGIGAAFNHVTHGWRYMAGLGALPPIILVCLLPFCPESPRQLIYHNKLEEAEVVIRKIYQGASESQIRNKVALINQSCELSKEINESETRWSKIKRLHQGSNFRALLVACGLAFVAQMSGFNTLMYYSSTLFALVGFSNPVAVGLVVAGTNFVMTWVNMMVVDPFGRRKLLVYTVWGMSAGLMAVAIAFSFIPIDHKTLVLENTTVTPPAIVVLVFIIWFVFFYGVSVGNTAWMSTDFFPMDVRAMGTMWSSCTTWAANVIVSSTFLSMMKAFTPSGAFGFYAGICLAGWILIILCYPEVSGLTLEEIQDVFSHGFGVRYAKQLRKERKLAAQEPANEKI</sequence>
<evidence type="ECO:0000256" key="3">
    <source>
        <dbReference type="ARBA" id="ARBA00022448"/>
    </source>
</evidence>
<feature type="transmembrane region" description="Helical" evidence="9">
    <location>
        <begin position="385"/>
        <end position="412"/>
    </location>
</feature>
<dbReference type="EMBL" id="QZBT01000006">
    <property type="protein sequence ID" value="THZ88576.1"/>
    <property type="molecule type" value="Genomic_DNA"/>
</dbReference>
<feature type="transmembrane region" description="Helical" evidence="9">
    <location>
        <begin position="180"/>
        <end position="200"/>
    </location>
</feature>
<feature type="transmembrane region" description="Helical" evidence="9">
    <location>
        <begin position="460"/>
        <end position="480"/>
    </location>
</feature>
<evidence type="ECO:0000256" key="1">
    <source>
        <dbReference type="ARBA" id="ARBA00004141"/>
    </source>
</evidence>
<dbReference type="PROSITE" id="PS00217">
    <property type="entry name" value="SUGAR_TRANSPORT_2"/>
    <property type="match status" value="1"/>
</dbReference>
<feature type="transmembrane region" description="Helical" evidence="9">
    <location>
        <begin position="533"/>
        <end position="551"/>
    </location>
</feature>
<dbReference type="Gene3D" id="1.20.1250.20">
    <property type="entry name" value="MFS general substrate transporter like domains"/>
    <property type="match status" value="1"/>
</dbReference>
<dbReference type="InterPro" id="IPR050814">
    <property type="entry name" value="Myo-inositol_Transporter"/>
</dbReference>
<dbReference type="PRINTS" id="PR00171">
    <property type="entry name" value="SUGRTRNSPORT"/>
</dbReference>
<proteinExistence type="inferred from homology"/>
<keyword evidence="3 8" id="KW-0813">Transport</keyword>
<evidence type="ECO:0000256" key="6">
    <source>
        <dbReference type="ARBA" id="ARBA00023136"/>
    </source>
</evidence>
<evidence type="ECO:0000256" key="9">
    <source>
        <dbReference type="SAM" id="Phobius"/>
    </source>
</evidence>
<feature type="transmembrane region" description="Helical" evidence="9">
    <location>
        <begin position="239"/>
        <end position="261"/>
    </location>
</feature>
<dbReference type="PANTHER" id="PTHR48020:SF22">
    <property type="entry name" value="MAJOR FACILITATOR SUPERFAMILY (MFS) PROFILE DOMAIN-CONTAINING PROTEIN-RELATED"/>
    <property type="match status" value="1"/>
</dbReference>
<dbReference type="InterPro" id="IPR005828">
    <property type="entry name" value="MFS_sugar_transport-like"/>
</dbReference>
<feature type="transmembrane region" description="Helical" evidence="9">
    <location>
        <begin position="107"/>
        <end position="133"/>
    </location>
</feature>
<dbReference type="InterPro" id="IPR020846">
    <property type="entry name" value="MFS_dom"/>
</dbReference>
<protein>
    <submittedName>
        <fullName evidence="11">Myo-inositol transporter</fullName>
    </submittedName>
</protein>
<feature type="transmembrane region" description="Helical" evidence="9">
    <location>
        <begin position="153"/>
        <end position="173"/>
    </location>
</feature>
<keyword evidence="4 9" id="KW-0812">Transmembrane</keyword>
<organism evidence="11 12">
    <name type="scientific">Aureobasidium pullulans</name>
    <name type="common">Black yeast</name>
    <name type="synonym">Pullularia pullulans</name>
    <dbReference type="NCBI Taxonomy" id="5580"/>
    <lineage>
        <taxon>Eukaryota</taxon>
        <taxon>Fungi</taxon>
        <taxon>Dikarya</taxon>
        <taxon>Ascomycota</taxon>
        <taxon>Pezizomycotina</taxon>
        <taxon>Dothideomycetes</taxon>
        <taxon>Dothideomycetidae</taxon>
        <taxon>Dothideales</taxon>
        <taxon>Saccotheciaceae</taxon>
        <taxon>Aureobasidium</taxon>
    </lineage>
</organism>
<evidence type="ECO:0000256" key="4">
    <source>
        <dbReference type="ARBA" id="ARBA00022692"/>
    </source>
</evidence>
<feature type="transmembrane region" description="Helical" evidence="9">
    <location>
        <begin position="267"/>
        <end position="289"/>
    </location>
</feature>
<feature type="transmembrane region" description="Helical" evidence="9">
    <location>
        <begin position="357"/>
        <end position="379"/>
    </location>
</feature>
<dbReference type="GO" id="GO:0016020">
    <property type="term" value="C:membrane"/>
    <property type="evidence" value="ECO:0007669"/>
    <property type="project" value="UniProtKB-SubCell"/>
</dbReference>
<dbReference type="NCBIfam" id="TIGR00879">
    <property type="entry name" value="SP"/>
    <property type="match status" value="1"/>
</dbReference>
<evidence type="ECO:0000259" key="10">
    <source>
        <dbReference type="PROSITE" id="PS50850"/>
    </source>
</evidence>
<feature type="transmembrane region" description="Helical" evidence="9">
    <location>
        <begin position="206"/>
        <end position="227"/>
    </location>
</feature>
<reference evidence="11 12" key="1">
    <citation type="submission" date="2018-10" db="EMBL/GenBank/DDBJ databases">
        <title>Fifty Aureobasidium pullulans genomes reveal a recombining polyextremotolerant generalist.</title>
        <authorList>
            <person name="Gostincar C."/>
            <person name="Turk M."/>
            <person name="Zajc J."/>
            <person name="Gunde-Cimerman N."/>
        </authorList>
    </citation>
    <scope>NUCLEOTIDE SEQUENCE [LARGE SCALE GENOMIC DNA]</scope>
    <source>
        <strain evidence="11 12">EXF-3403</strain>
    </source>
</reference>
<dbReference type="AlphaFoldDB" id="A0A4V4L294"/>
<dbReference type="FunFam" id="1.20.1250.20:FF:000073">
    <property type="entry name" value="MFS myo-inositol transporter, putative"/>
    <property type="match status" value="1"/>
</dbReference>
<evidence type="ECO:0000313" key="12">
    <source>
        <dbReference type="Proteomes" id="UP000310039"/>
    </source>
</evidence>
<evidence type="ECO:0000313" key="11">
    <source>
        <dbReference type="EMBL" id="THZ88576.1"/>
    </source>
</evidence>
<name>A0A4V4L294_AURPU</name>
<dbReference type="SUPFAM" id="SSF103473">
    <property type="entry name" value="MFS general substrate transporter"/>
    <property type="match status" value="1"/>
</dbReference>
<feature type="domain" description="Major facilitator superfamily (MFS) profile" evidence="10">
    <location>
        <begin position="112"/>
        <end position="555"/>
    </location>
</feature>
<comment type="similarity">
    <text evidence="2 8">Belongs to the major facilitator superfamily. Sugar transporter (TC 2.A.1.1) family.</text>
</comment>
<evidence type="ECO:0000256" key="2">
    <source>
        <dbReference type="ARBA" id="ARBA00010992"/>
    </source>
</evidence>
<accession>A0A4V4L294</accession>
<dbReference type="InterPro" id="IPR005829">
    <property type="entry name" value="Sugar_transporter_CS"/>
</dbReference>
<dbReference type="PROSITE" id="PS00216">
    <property type="entry name" value="SUGAR_TRANSPORT_1"/>
    <property type="match status" value="1"/>
</dbReference>
<dbReference type="GO" id="GO:0005366">
    <property type="term" value="F:myo-inositol:proton symporter activity"/>
    <property type="evidence" value="ECO:0007669"/>
    <property type="project" value="TreeGrafter"/>
</dbReference>
<dbReference type="GO" id="GO:1904679">
    <property type="term" value="P:myo-inositol import across plasma membrane"/>
    <property type="evidence" value="ECO:0007669"/>
    <property type="project" value="TreeGrafter"/>
</dbReference>
<feature type="transmembrane region" description="Helical" evidence="9">
    <location>
        <begin position="424"/>
        <end position="448"/>
    </location>
</feature>
<comment type="catalytic activity">
    <reaction evidence="7">
        <text>myo-inositol(out) + H(+)(out) = myo-inositol(in) + H(+)(in)</text>
        <dbReference type="Rhea" id="RHEA:60364"/>
        <dbReference type="ChEBI" id="CHEBI:15378"/>
        <dbReference type="ChEBI" id="CHEBI:17268"/>
    </reaction>
</comment>
<comment type="subcellular location">
    <subcellularLocation>
        <location evidence="1">Membrane</location>
        <topology evidence="1">Multi-pass membrane protein</topology>
    </subcellularLocation>
</comment>
<comment type="caution">
    <text evidence="11">The sequence shown here is derived from an EMBL/GenBank/DDBJ whole genome shotgun (WGS) entry which is preliminary data.</text>
</comment>
<feature type="transmembrane region" description="Helical" evidence="9">
    <location>
        <begin position="501"/>
        <end position="521"/>
    </location>
</feature>
<keyword evidence="6 9" id="KW-0472">Membrane</keyword>
<evidence type="ECO:0000256" key="5">
    <source>
        <dbReference type="ARBA" id="ARBA00022989"/>
    </source>
</evidence>
<dbReference type="Proteomes" id="UP000310039">
    <property type="component" value="Unassembled WGS sequence"/>
</dbReference>
<dbReference type="InterPro" id="IPR036259">
    <property type="entry name" value="MFS_trans_sf"/>
</dbReference>
<keyword evidence="5 9" id="KW-1133">Transmembrane helix</keyword>
<gene>
    <name evidence="11" type="ORF">D6C84_00857</name>
</gene>
<dbReference type="Pfam" id="PF00083">
    <property type="entry name" value="Sugar_tr"/>
    <property type="match status" value="1"/>
</dbReference>